<comment type="caution">
    <text evidence="1">The sequence shown here is derived from an EMBL/GenBank/DDBJ whole genome shotgun (WGS) entry which is preliminary data.</text>
</comment>
<protein>
    <submittedName>
        <fullName evidence="1">Uncharacterized protein</fullName>
    </submittedName>
</protein>
<proteinExistence type="predicted"/>
<accession>A0AAV6Z952</accession>
<reference evidence="1" key="1">
    <citation type="thesis" date="2020" institute="ProQuest LLC" country="789 East Eisenhower Parkway, Ann Arbor, MI, USA">
        <title>Comparative Genomics and Chromosome Evolution.</title>
        <authorList>
            <person name="Mudd A.B."/>
        </authorList>
    </citation>
    <scope>NUCLEOTIDE SEQUENCE</scope>
    <source>
        <strain evidence="1">237g6f4</strain>
        <tissue evidence="1">Blood</tissue>
    </source>
</reference>
<keyword evidence="2" id="KW-1185">Reference proteome</keyword>
<dbReference type="Proteomes" id="UP000824782">
    <property type="component" value="Unassembled WGS sequence"/>
</dbReference>
<dbReference type="AlphaFoldDB" id="A0AAV6Z952"/>
<dbReference type="EMBL" id="WNYA01002855">
    <property type="protein sequence ID" value="KAG8543810.1"/>
    <property type="molecule type" value="Genomic_DNA"/>
</dbReference>
<organism evidence="1 2">
    <name type="scientific">Engystomops pustulosus</name>
    <name type="common">Tungara frog</name>
    <name type="synonym">Physalaemus pustulosus</name>
    <dbReference type="NCBI Taxonomy" id="76066"/>
    <lineage>
        <taxon>Eukaryota</taxon>
        <taxon>Metazoa</taxon>
        <taxon>Chordata</taxon>
        <taxon>Craniata</taxon>
        <taxon>Vertebrata</taxon>
        <taxon>Euteleostomi</taxon>
        <taxon>Amphibia</taxon>
        <taxon>Batrachia</taxon>
        <taxon>Anura</taxon>
        <taxon>Neobatrachia</taxon>
        <taxon>Hyloidea</taxon>
        <taxon>Leptodactylidae</taxon>
        <taxon>Leiuperinae</taxon>
        <taxon>Engystomops</taxon>
    </lineage>
</organism>
<gene>
    <name evidence="1" type="ORF">GDO81_023629</name>
</gene>
<evidence type="ECO:0000313" key="2">
    <source>
        <dbReference type="Proteomes" id="UP000824782"/>
    </source>
</evidence>
<evidence type="ECO:0000313" key="1">
    <source>
        <dbReference type="EMBL" id="KAG8543810.1"/>
    </source>
</evidence>
<name>A0AAV6Z952_ENGPU</name>
<sequence length="101" mass="11382">MEIRCGRVIKNGGNDQSECPLWAKPIDLTCTKFHNICPRRLCHSTKDIFLIKRHLLSRAPNQNMITVSMTSTREIRHVLGSFVAAIPSLQWRLFYGGAGSA</sequence>